<dbReference type="STRING" id="536979.SAMN04488055_2911"/>
<dbReference type="InterPro" id="IPR050330">
    <property type="entry name" value="Bact_OuterMem_StrucFunc"/>
</dbReference>
<dbReference type="PROSITE" id="PS51257">
    <property type="entry name" value="PROKAR_LIPOPROTEIN"/>
    <property type="match status" value="1"/>
</dbReference>
<dbReference type="Gene3D" id="3.30.1330.60">
    <property type="entry name" value="OmpA-like domain"/>
    <property type="match status" value="1"/>
</dbReference>
<dbReference type="CDD" id="cd07185">
    <property type="entry name" value="OmpA_C-like"/>
    <property type="match status" value="1"/>
</dbReference>
<evidence type="ECO:0000256" key="2">
    <source>
        <dbReference type="ARBA" id="ARBA00023136"/>
    </source>
</evidence>
<proteinExistence type="predicted"/>
<dbReference type="PRINTS" id="PR01021">
    <property type="entry name" value="OMPADOMAIN"/>
</dbReference>
<accession>A0A1N6GQU3</accession>
<feature type="signal peptide" evidence="5">
    <location>
        <begin position="1"/>
        <end position="19"/>
    </location>
</feature>
<evidence type="ECO:0000256" key="1">
    <source>
        <dbReference type="ARBA" id="ARBA00004442"/>
    </source>
</evidence>
<dbReference type="OrthoDB" id="9782229at2"/>
<dbReference type="Proteomes" id="UP000185003">
    <property type="component" value="Unassembled WGS sequence"/>
</dbReference>
<keyword evidence="5" id="KW-0732">Signal</keyword>
<dbReference type="SUPFAM" id="SSF103088">
    <property type="entry name" value="OmpA-like"/>
    <property type="match status" value="1"/>
</dbReference>
<reference evidence="7 8" key="1">
    <citation type="submission" date="2016-11" db="EMBL/GenBank/DDBJ databases">
        <authorList>
            <person name="Jaros S."/>
            <person name="Januszkiewicz K."/>
            <person name="Wedrychowicz H."/>
        </authorList>
    </citation>
    <scope>NUCLEOTIDE SEQUENCE [LARGE SCALE GENOMIC DNA]</scope>
    <source>
        <strain evidence="7 8">DSM 24787</strain>
    </source>
</reference>
<dbReference type="GO" id="GO:0009279">
    <property type="term" value="C:cell outer membrane"/>
    <property type="evidence" value="ECO:0007669"/>
    <property type="project" value="UniProtKB-SubCell"/>
</dbReference>
<evidence type="ECO:0000256" key="5">
    <source>
        <dbReference type="SAM" id="SignalP"/>
    </source>
</evidence>
<evidence type="ECO:0000256" key="3">
    <source>
        <dbReference type="ARBA" id="ARBA00023237"/>
    </source>
</evidence>
<comment type="subcellular location">
    <subcellularLocation>
        <location evidence="1">Cell outer membrane</location>
    </subcellularLocation>
</comment>
<sequence length="169" mass="19153">MKKMLLPVITALIVLTSCAASKKLTAEQQYMNKQYKELKNVLNEAEVSILNDSLKVIFPDHILFATASDQLKDDIKPTFERFAGVLNKYDKTKIMITGHTDNTGVAAYNRDLSERRAVSAKQLLNNNKVDNERMFTWGLADRDPIGDNTTEAGKAKNRRVEFVILYNLK</sequence>
<keyword evidence="8" id="KW-1185">Reference proteome</keyword>
<dbReference type="RefSeq" id="WP_074239927.1">
    <property type="nucleotide sequence ID" value="NZ_FSRA01000001.1"/>
</dbReference>
<feature type="domain" description="OmpA-like" evidence="6">
    <location>
        <begin position="51"/>
        <end position="168"/>
    </location>
</feature>
<keyword evidence="3" id="KW-0998">Cell outer membrane</keyword>
<dbReference type="PROSITE" id="PS51123">
    <property type="entry name" value="OMPA_2"/>
    <property type="match status" value="1"/>
</dbReference>
<evidence type="ECO:0000313" key="8">
    <source>
        <dbReference type="Proteomes" id="UP000185003"/>
    </source>
</evidence>
<evidence type="ECO:0000256" key="4">
    <source>
        <dbReference type="PROSITE-ProRule" id="PRU00473"/>
    </source>
</evidence>
<protein>
    <submittedName>
        <fullName evidence="7">Outer membrane protein OmpA</fullName>
    </submittedName>
</protein>
<feature type="chain" id="PRO_5012794388" evidence="5">
    <location>
        <begin position="20"/>
        <end position="169"/>
    </location>
</feature>
<name>A0A1N6GQU3_9BACT</name>
<evidence type="ECO:0000313" key="7">
    <source>
        <dbReference type="EMBL" id="SIO09785.1"/>
    </source>
</evidence>
<dbReference type="Pfam" id="PF00691">
    <property type="entry name" value="OmpA"/>
    <property type="match status" value="1"/>
</dbReference>
<dbReference type="InterPro" id="IPR006665">
    <property type="entry name" value="OmpA-like"/>
</dbReference>
<dbReference type="EMBL" id="FSRA01000001">
    <property type="protein sequence ID" value="SIO09785.1"/>
    <property type="molecule type" value="Genomic_DNA"/>
</dbReference>
<dbReference type="PANTHER" id="PTHR30329">
    <property type="entry name" value="STATOR ELEMENT OF FLAGELLAR MOTOR COMPLEX"/>
    <property type="match status" value="1"/>
</dbReference>
<evidence type="ECO:0000259" key="6">
    <source>
        <dbReference type="PROSITE" id="PS51123"/>
    </source>
</evidence>
<keyword evidence="2 4" id="KW-0472">Membrane</keyword>
<dbReference type="InterPro" id="IPR006664">
    <property type="entry name" value="OMP_bac"/>
</dbReference>
<gene>
    <name evidence="7" type="ORF">SAMN04488055_2911</name>
</gene>
<dbReference type="AlphaFoldDB" id="A0A1N6GQU3"/>
<dbReference type="InterPro" id="IPR036737">
    <property type="entry name" value="OmpA-like_sf"/>
</dbReference>
<organism evidence="7 8">
    <name type="scientific">Chitinophaga niabensis</name>
    <dbReference type="NCBI Taxonomy" id="536979"/>
    <lineage>
        <taxon>Bacteria</taxon>
        <taxon>Pseudomonadati</taxon>
        <taxon>Bacteroidota</taxon>
        <taxon>Chitinophagia</taxon>
        <taxon>Chitinophagales</taxon>
        <taxon>Chitinophagaceae</taxon>
        <taxon>Chitinophaga</taxon>
    </lineage>
</organism>
<dbReference type="PANTHER" id="PTHR30329:SF21">
    <property type="entry name" value="LIPOPROTEIN YIAD-RELATED"/>
    <property type="match status" value="1"/>
</dbReference>